<dbReference type="RefSeq" id="XP_014149189.1">
    <property type="nucleotide sequence ID" value="XM_014293714.1"/>
</dbReference>
<keyword evidence="8" id="KW-1185">Reference proteome</keyword>
<feature type="transmembrane region" description="Helical" evidence="5">
    <location>
        <begin position="57"/>
        <end position="79"/>
    </location>
</feature>
<dbReference type="EMBL" id="KQ243721">
    <property type="protein sequence ID" value="KNC75287.1"/>
    <property type="molecule type" value="Genomic_DNA"/>
</dbReference>
<keyword evidence="4 5" id="KW-0472">Membrane</keyword>
<feature type="transmembrane region" description="Helical" evidence="5">
    <location>
        <begin position="162"/>
        <end position="181"/>
    </location>
</feature>
<dbReference type="OrthoDB" id="2020542at2759"/>
<dbReference type="eggNOG" id="KOG2082">
    <property type="taxonomic scope" value="Eukaryota"/>
</dbReference>
<accession>A0A0L0FET8</accession>
<dbReference type="GO" id="GO:0016020">
    <property type="term" value="C:membrane"/>
    <property type="evidence" value="ECO:0007669"/>
    <property type="project" value="UniProtKB-SubCell"/>
</dbReference>
<feature type="non-terminal residue" evidence="7">
    <location>
        <position position="242"/>
    </location>
</feature>
<dbReference type="STRING" id="667725.A0A0L0FET8"/>
<evidence type="ECO:0000313" key="7">
    <source>
        <dbReference type="EMBL" id="KNC75287.1"/>
    </source>
</evidence>
<dbReference type="InterPro" id="IPR004842">
    <property type="entry name" value="SLC12A_fam"/>
</dbReference>
<organism evidence="7 8">
    <name type="scientific">Sphaeroforma arctica JP610</name>
    <dbReference type="NCBI Taxonomy" id="667725"/>
    <lineage>
        <taxon>Eukaryota</taxon>
        <taxon>Ichthyosporea</taxon>
        <taxon>Ichthyophonida</taxon>
        <taxon>Sphaeroforma</taxon>
    </lineage>
</organism>
<dbReference type="AlphaFoldDB" id="A0A0L0FET8"/>
<dbReference type="GeneID" id="25912689"/>
<dbReference type="PANTHER" id="PTHR11827">
    <property type="entry name" value="SOLUTE CARRIER FAMILY 12, CATION COTRANSPORTERS"/>
    <property type="match status" value="1"/>
</dbReference>
<dbReference type="GO" id="GO:0015377">
    <property type="term" value="F:chloride:monoatomic cation symporter activity"/>
    <property type="evidence" value="ECO:0007669"/>
    <property type="project" value="InterPro"/>
</dbReference>
<evidence type="ECO:0000256" key="3">
    <source>
        <dbReference type="ARBA" id="ARBA00022989"/>
    </source>
</evidence>
<proteinExistence type="predicted"/>
<dbReference type="Proteomes" id="UP000054560">
    <property type="component" value="Unassembled WGS sequence"/>
</dbReference>
<dbReference type="Gene3D" id="1.20.1740.10">
    <property type="entry name" value="Amino acid/polyamine transporter I"/>
    <property type="match status" value="1"/>
</dbReference>
<evidence type="ECO:0000256" key="1">
    <source>
        <dbReference type="ARBA" id="ARBA00004141"/>
    </source>
</evidence>
<keyword evidence="2 5" id="KW-0812">Transmembrane</keyword>
<name>A0A0L0FET8_9EUKA</name>
<gene>
    <name evidence="7" type="ORF">SARC_12185</name>
</gene>
<reference evidence="7 8" key="1">
    <citation type="submission" date="2011-02" db="EMBL/GenBank/DDBJ databases">
        <title>The Genome Sequence of Sphaeroforma arctica JP610.</title>
        <authorList>
            <consortium name="The Broad Institute Genome Sequencing Platform"/>
            <person name="Russ C."/>
            <person name="Cuomo C."/>
            <person name="Young S.K."/>
            <person name="Zeng Q."/>
            <person name="Gargeya S."/>
            <person name="Alvarado L."/>
            <person name="Berlin A."/>
            <person name="Chapman S.B."/>
            <person name="Chen Z."/>
            <person name="Freedman E."/>
            <person name="Gellesch M."/>
            <person name="Goldberg J."/>
            <person name="Griggs A."/>
            <person name="Gujja S."/>
            <person name="Heilman E."/>
            <person name="Heiman D."/>
            <person name="Howarth C."/>
            <person name="Mehta T."/>
            <person name="Neiman D."/>
            <person name="Pearson M."/>
            <person name="Roberts A."/>
            <person name="Saif S."/>
            <person name="Shea T."/>
            <person name="Shenoy N."/>
            <person name="Sisk P."/>
            <person name="Stolte C."/>
            <person name="Sykes S."/>
            <person name="White J."/>
            <person name="Yandava C."/>
            <person name="Burger G."/>
            <person name="Gray M.W."/>
            <person name="Holland P.W.H."/>
            <person name="King N."/>
            <person name="Lang F.B.F."/>
            <person name="Roger A.J."/>
            <person name="Ruiz-Trillo I."/>
            <person name="Haas B."/>
            <person name="Nusbaum C."/>
            <person name="Birren B."/>
        </authorList>
    </citation>
    <scope>NUCLEOTIDE SEQUENCE [LARGE SCALE GENOMIC DNA]</scope>
    <source>
        <strain evidence="7 8">JP610</strain>
    </source>
</reference>
<feature type="transmembrane region" description="Helical" evidence="5">
    <location>
        <begin position="122"/>
        <end position="142"/>
    </location>
</feature>
<dbReference type="Pfam" id="PF00324">
    <property type="entry name" value="AA_permease"/>
    <property type="match status" value="1"/>
</dbReference>
<evidence type="ECO:0000313" key="8">
    <source>
        <dbReference type="Proteomes" id="UP000054560"/>
    </source>
</evidence>
<sequence length="242" mass="25766">MSTVEIIGFTEGITAVIYFESGDSLLPSAYGDQIMFGIIGLLSVAVTLFAGDKIQNWVGLAILGVVLLAYASSFVGLFASSDGWQTGPVYVPRFNETALGMVTGLSSETMSDNLMPDFSEGFVWQTALSYLFPCFLGIFMGANNANGLRTPSSSIPKGAFSAILTSTCLYIMIFCLLAAVAERQLLKDFLLLFCYVAWPTRYLAICGLLTVGIGAAIQLLSTAPKVFASLAEDGVIPILTVL</sequence>
<feature type="domain" description="Amino acid permease/ SLC12A" evidence="6">
    <location>
        <begin position="124"/>
        <end position="237"/>
    </location>
</feature>
<evidence type="ECO:0000256" key="5">
    <source>
        <dbReference type="SAM" id="Phobius"/>
    </source>
</evidence>
<feature type="transmembrane region" description="Helical" evidence="5">
    <location>
        <begin position="201"/>
        <end position="220"/>
    </location>
</feature>
<keyword evidence="3 5" id="KW-1133">Transmembrane helix</keyword>
<evidence type="ECO:0000259" key="6">
    <source>
        <dbReference type="Pfam" id="PF00324"/>
    </source>
</evidence>
<evidence type="ECO:0000256" key="2">
    <source>
        <dbReference type="ARBA" id="ARBA00022692"/>
    </source>
</evidence>
<feature type="transmembrane region" description="Helical" evidence="5">
    <location>
        <begin position="33"/>
        <end position="50"/>
    </location>
</feature>
<dbReference type="PANTHER" id="PTHR11827:SF72">
    <property type="entry name" value="GH08340P"/>
    <property type="match status" value="1"/>
</dbReference>
<evidence type="ECO:0000256" key="4">
    <source>
        <dbReference type="ARBA" id="ARBA00023136"/>
    </source>
</evidence>
<dbReference type="InterPro" id="IPR004841">
    <property type="entry name" value="AA-permease/SLC12A_dom"/>
</dbReference>
<comment type="subcellular location">
    <subcellularLocation>
        <location evidence="1">Membrane</location>
        <topology evidence="1">Multi-pass membrane protein</topology>
    </subcellularLocation>
</comment>
<protein>
    <recommendedName>
        <fullName evidence="6">Amino acid permease/ SLC12A domain-containing protein</fullName>
    </recommendedName>
</protein>